<sequence length="439" mass="49475">MTNYDFAAEQQAIAAAWKKRTPALWPAARQRAPWINQDGTSIGNYAHCLPAEHAEANLLPGNHAAIPLFRDLGIPWHCGIDDGPGNNLLSSQVQCVNALMPMVEDSQRIVRAFGRVVDIAEVLQIESGRYLTFEYIGPSDYFGEGAGKPRIRGTRCTSVDAAFLYRTSTGTTELALVEWKYTEKYTTLRTPNAGYDKTRIRRYGADYHDPSGPLRSDLMDIEWMLDEPFYQLMRQQLLAWRLERDGAEGANVVRVLHVLPPDNEAYQQSLVRAEHRQLGDSVDEVWAGLLRTPDRFQHVDPAVFLDESITSWDYVDRYSPSGTGDLPWGVSVWRDDERIVAAAYVYDQGFEWCHRRPHDEAPRDVGKLAAMPAREYFPLADDEKTIIVGPLEYARAFLRAAVATGLNEPDGLTSYSWPGRSTEIVSAWPPLNLEDRLSS</sequence>
<dbReference type="InterPro" id="IPR054333">
    <property type="entry name" value="REase-ARP-assoc"/>
</dbReference>
<evidence type="ECO:0000313" key="1">
    <source>
        <dbReference type="EMBL" id="CAB4922591.1"/>
    </source>
</evidence>
<proteinExistence type="predicted"/>
<dbReference type="AlphaFoldDB" id="A0A6J7HNL9"/>
<protein>
    <submittedName>
        <fullName evidence="1">Unannotated protein</fullName>
    </submittedName>
</protein>
<dbReference type="EMBL" id="CAFBMW010000004">
    <property type="protein sequence ID" value="CAB4922591.1"/>
    <property type="molecule type" value="Genomic_DNA"/>
</dbReference>
<organism evidence="1">
    <name type="scientific">freshwater metagenome</name>
    <dbReference type="NCBI Taxonomy" id="449393"/>
    <lineage>
        <taxon>unclassified sequences</taxon>
        <taxon>metagenomes</taxon>
        <taxon>ecological metagenomes</taxon>
    </lineage>
</organism>
<dbReference type="Pfam" id="PF22558">
    <property type="entry name" value="REase-ARP"/>
    <property type="match status" value="1"/>
</dbReference>
<accession>A0A6J7HNL9</accession>
<reference evidence="1" key="1">
    <citation type="submission" date="2020-05" db="EMBL/GenBank/DDBJ databases">
        <authorList>
            <person name="Chiriac C."/>
            <person name="Salcher M."/>
            <person name="Ghai R."/>
            <person name="Kavagutti S V."/>
        </authorList>
    </citation>
    <scope>NUCLEOTIDE SEQUENCE</scope>
</reference>
<gene>
    <name evidence="1" type="ORF">UFOPK3662_00713</name>
</gene>
<name>A0A6J7HNL9_9ZZZZ</name>